<sequence>MQDTTLKAIAKGLNSDATQLDFLHRLNDQEGETLARLIAALEVHSAAERYHETHWEDD</sequence>
<protein>
    <submittedName>
        <fullName evidence="1">Uncharacterized protein</fullName>
    </submittedName>
</protein>
<reference evidence="1 2" key="1">
    <citation type="submission" date="2022-11" db="EMBL/GenBank/DDBJ databases">
        <title>Comparative genomics analysis of Acidithiobacillus ferriphilus.</title>
        <authorList>
            <person name="Ma L."/>
        </authorList>
    </citation>
    <scope>NUCLEOTIDE SEQUENCE [LARGE SCALE GENOMIC DNA]</scope>
    <source>
        <strain evidence="1 2">DY15</strain>
    </source>
</reference>
<proteinExistence type="predicted"/>
<gene>
    <name evidence="1" type="ORF">OW717_08815</name>
</gene>
<organism evidence="1 2">
    <name type="scientific">Acidithiobacillus ferriphilus</name>
    <dbReference type="NCBI Taxonomy" id="1689834"/>
    <lineage>
        <taxon>Bacteria</taxon>
        <taxon>Pseudomonadati</taxon>
        <taxon>Pseudomonadota</taxon>
        <taxon>Acidithiobacillia</taxon>
        <taxon>Acidithiobacillales</taxon>
        <taxon>Acidithiobacillaceae</taxon>
        <taxon>Acidithiobacillus</taxon>
    </lineage>
</organism>
<name>A0ABU6FQ20_9PROT</name>
<accession>A0ABU6FQ20</accession>
<dbReference type="EMBL" id="JAQGFR010000184">
    <property type="protein sequence ID" value="MEB8514140.1"/>
    <property type="molecule type" value="Genomic_DNA"/>
</dbReference>
<comment type="caution">
    <text evidence="1">The sequence shown here is derived from an EMBL/GenBank/DDBJ whole genome shotgun (WGS) entry which is preliminary data.</text>
</comment>
<dbReference type="RefSeq" id="WP_196762946.1">
    <property type="nucleotide sequence ID" value="NZ_CP080536.1"/>
</dbReference>
<evidence type="ECO:0000313" key="2">
    <source>
        <dbReference type="Proteomes" id="UP001308776"/>
    </source>
</evidence>
<dbReference type="Proteomes" id="UP001308776">
    <property type="component" value="Unassembled WGS sequence"/>
</dbReference>
<evidence type="ECO:0000313" key="1">
    <source>
        <dbReference type="EMBL" id="MEB8514140.1"/>
    </source>
</evidence>
<keyword evidence="2" id="KW-1185">Reference proteome</keyword>